<reference evidence="3 4" key="1">
    <citation type="submission" date="2021-01" db="EMBL/GenBank/DDBJ databases">
        <title>011410 draft genome.</title>
        <authorList>
            <person name="Lang L."/>
        </authorList>
    </citation>
    <scope>NUCLEOTIDE SEQUENCE [LARGE SCALE GENOMIC DNA]</scope>
    <source>
        <strain evidence="3 4">KCTC 42845</strain>
    </source>
</reference>
<proteinExistence type="predicted"/>
<dbReference type="InterPro" id="IPR021961">
    <property type="entry name" value="McrB_DNA-bd"/>
</dbReference>
<gene>
    <name evidence="3" type="ORF">JL111_19370</name>
</gene>
<accession>A0ABS1SA72</accession>
<evidence type="ECO:0000313" key="3">
    <source>
        <dbReference type="EMBL" id="MBL3675633.1"/>
    </source>
</evidence>
<dbReference type="InterPro" id="IPR024975">
    <property type="entry name" value="NOV_C"/>
</dbReference>
<protein>
    <submittedName>
        <fullName evidence="3">DUF3578 domain-containing protein</fullName>
    </submittedName>
</protein>
<evidence type="ECO:0000313" key="4">
    <source>
        <dbReference type="Proteomes" id="UP000644749"/>
    </source>
</evidence>
<name>A0ABS1SA72_9RHOB</name>
<keyword evidence="4" id="KW-1185">Reference proteome</keyword>
<dbReference type="RefSeq" id="WP_191312967.1">
    <property type="nucleotide sequence ID" value="NZ_BNCL01000036.1"/>
</dbReference>
<feature type="domain" description="Type IV methyl-directed restriction enzyme EcoKMcrB subunit DNA-binding" evidence="1">
    <location>
        <begin position="15"/>
        <end position="187"/>
    </location>
</feature>
<comment type="caution">
    <text evidence="3">The sequence shown here is derived from an EMBL/GenBank/DDBJ whole genome shotgun (WGS) entry which is preliminary data.</text>
</comment>
<dbReference type="Proteomes" id="UP000644749">
    <property type="component" value="Unassembled WGS sequence"/>
</dbReference>
<dbReference type="Gene3D" id="3.30.920.90">
    <property type="match status" value="1"/>
</dbReference>
<dbReference type="Pfam" id="PF13020">
    <property type="entry name" value="NOV_C"/>
    <property type="match status" value="1"/>
</dbReference>
<sequence>MRDTLRRICELQPYYSSKNTPEMQERGRLVRQVLTEDIRALRVLLSAALGEFGHDILVEGSDGIGRKTELAWTRFCSEEMSPRPTDGFYVVLHFSTDGSGVNIAVGCSSSKFHNGYSVVLPPNELDNRCEWARRVVLEDRGSLEPFTDPSDFGARAKLPQSFERASALVKKVAYADIEDDVMERHLIEAAEMLRAIYAAQRQGRELSPADQTELEILDITRPAANIRKGQGFGLNAKERKAVEMRAMGIAEDWLCLQGYKLNNTAATMPYDFEAKKGGDLLYVEVKGTTSDTADAIVMTHGEVALHQREKGRTALMIVTGIRLKKDDKQPEASGGTLEALIGWDIDKWLLEPTAFRVSRSHLV</sequence>
<dbReference type="Pfam" id="PF12102">
    <property type="entry name" value="MrcB_N"/>
    <property type="match status" value="1"/>
</dbReference>
<evidence type="ECO:0000259" key="1">
    <source>
        <dbReference type="Pfam" id="PF12102"/>
    </source>
</evidence>
<dbReference type="EMBL" id="JAESHT010000035">
    <property type="protein sequence ID" value="MBL3675633.1"/>
    <property type="molecule type" value="Genomic_DNA"/>
</dbReference>
<organism evidence="3 4">
    <name type="scientific">Paracoccus aerius</name>
    <dbReference type="NCBI Taxonomy" id="1915382"/>
    <lineage>
        <taxon>Bacteria</taxon>
        <taxon>Pseudomonadati</taxon>
        <taxon>Pseudomonadota</taxon>
        <taxon>Alphaproteobacteria</taxon>
        <taxon>Rhodobacterales</taxon>
        <taxon>Paracoccaceae</taxon>
        <taxon>Paracoccus</taxon>
    </lineage>
</organism>
<feature type="domain" description="Protein NO VEIN C-terminal" evidence="2">
    <location>
        <begin position="263"/>
        <end position="321"/>
    </location>
</feature>
<evidence type="ECO:0000259" key="2">
    <source>
        <dbReference type="Pfam" id="PF13020"/>
    </source>
</evidence>